<evidence type="ECO:0000313" key="2">
    <source>
        <dbReference type="Proteomes" id="UP000258927"/>
    </source>
</evidence>
<protein>
    <submittedName>
        <fullName evidence="1">Uncharacterized protein</fullName>
    </submittedName>
</protein>
<proteinExistence type="predicted"/>
<dbReference type="RefSeq" id="WP_162889252.1">
    <property type="nucleotide sequence ID" value="NZ_CP021330.1"/>
</dbReference>
<sequence>MSRKTALFIGGFALFALGVWLGMHVERWMVVDACYDAGGRINVARGFYNCELE</sequence>
<accession>A0A2R4MG14</accession>
<name>A0A2R4MG14_9HYPH</name>
<dbReference type="AlphaFoldDB" id="A0A2R4MG14"/>
<dbReference type="KEGG" id="mmyr:MXMO3_02466"/>
<dbReference type="EMBL" id="CP021330">
    <property type="protein sequence ID" value="AVX04978.1"/>
    <property type="molecule type" value="Genomic_DNA"/>
</dbReference>
<gene>
    <name evidence="1" type="ORF">MXMO3_02466</name>
</gene>
<organism evidence="1 2">
    <name type="scientific">Maritalea myrionectae</name>
    <dbReference type="NCBI Taxonomy" id="454601"/>
    <lineage>
        <taxon>Bacteria</taxon>
        <taxon>Pseudomonadati</taxon>
        <taxon>Pseudomonadota</taxon>
        <taxon>Alphaproteobacteria</taxon>
        <taxon>Hyphomicrobiales</taxon>
        <taxon>Devosiaceae</taxon>
        <taxon>Maritalea</taxon>
    </lineage>
</organism>
<keyword evidence="2" id="KW-1185">Reference proteome</keyword>
<evidence type="ECO:0000313" key="1">
    <source>
        <dbReference type="EMBL" id="AVX04978.1"/>
    </source>
</evidence>
<dbReference type="STRING" id="1122213.GCA_000423365_00110"/>
<reference evidence="1 2" key="1">
    <citation type="submission" date="2017-05" db="EMBL/GenBank/DDBJ databases">
        <title>Genome Analysis of Maritalea myrionectae HL2708#5.</title>
        <authorList>
            <consortium name="Cotde Inc.-PKNU"/>
            <person name="Jang D."/>
            <person name="Oh H.-M."/>
        </authorList>
    </citation>
    <scope>NUCLEOTIDE SEQUENCE [LARGE SCALE GENOMIC DNA]</scope>
    <source>
        <strain evidence="1 2">HL2708#5</strain>
    </source>
</reference>
<dbReference type="Proteomes" id="UP000258927">
    <property type="component" value="Chromosome"/>
</dbReference>